<reference evidence="1 2" key="1">
    <citation type="journal article" date="2012" name="J. Bacteriol.">
        <title>Draft Genome Sequences for Two Metal-Reducing Pelosinus fermentans Strains Isolated from a Cr(VI)-Contaminated Site and for Type Strain R7.</title>
        <authorList>
            <person name="Brown S.D."/>
            <person name="Podar M."/>
            <person name="Klingeman D.M."/>
            <person name="Johnson C.M."/>
            <person name="Yang Z.K."/>
            <person name="Utturkar S.M."/>
            <person name="Land M.L."/>
            <person name="Mosher J.J."/>
            <person name="Hurt R.A.Jr."/>
            <person name="Phelps T.J."/>
            <person name="Palumbo A.V."/>
            <person name="Arkin A.P."/>
            <person name="Hazen T.C."/>
            <person name="Elias D.A."/>
        </authorList>
    </citation>
    <scope>NUCLEOTIDE SEQUENCE [LARGE SCALE GENOMIC DNA]</scope>
    <source>
        <strain evidence="1 2">B4</strain>
    </source>
</reference>
<gene>
    <name evidence="1" type="ORF">FB4_2524</name>
</gene>
<dbReference type="InterPro" id="IPR007438">
    <property type="entry name" value="DUF488"/>
</dbReference>
<comment type="caution">
    <text evidence="1">The sequence shown here is derived from an EMBL/GenBank/DDBJ whole genome shotgun (WGS) entry which is preliminary data.</text>
</comment>
<dbReference type="Proteomes" id="UP000004324">
    <property type="component" value="Unassembled WGS sequence"/>
</dbReference>
<dbReference type="EMBL" id="AKVJ01000010">
    <property type="protein sequence ID" value="EIW20092.1"/>
    <property type="molecule type" value="Genomic_DNA"/>
</dbReference>
<evidence type="ECO:0000313" key="2">
    <source>
        <dbReference type="Proteomes" id="UP000004324"/>
    </source>
</evidence>
<organism evidence="1 2">
    <name type="scientific">Pelosinus fermentans B4</name>
    <dbReference type="NCBI Taxonomy" id="1149862"/>
    <lineage>
        <taxon>Bacteria</taxon>
        <taxon>Bacillati</taxon>
        <taxon>Bacillota</taxon>
        <taxon>Negativicutes</taxon>
        <taxon>Selenomonadales</taxon>
        <taxon>Sporomusaceae</taxon>
        <taxon>Pelosinus</taxon>
    </lineage>
</organism>
<dbReference type="PANTHER" id="PTHR39337:SF1">
    <property type="entry name" value="BLR5642 PROTEIN"/>
    <property type="match status" value="1"/>
</dbReference>
<dbReference type="PATRIC" id="fig|1149862.3.peg.811"/>
<dbReference type="OrthoDB" id="9789109at2"/>
<evidence type="ECO:0000313" key="1">
    <source>
        <dbReference type="EMBL" id="EIW20092.1"/>
    </source>
</evidence>
<keyword evidence="2" id="KW-1185">Reference proteome</keyword>
<protein>
    <recommendedName>
        <fullName evidence="3">DUF488 domain-containing protein</fullName>
    </recommendedName>
</protein>
<sequence>MKNVKKIYTLGHSTVSSSFFLSIIQKFGISCIVDVRSVPYSRHAPQYNKEDLSRFLKRNSIQYVFMGDEFGARREEQSLYSPSGYLDFERTRKSELFMRGIERINKGLQAGFTIALMCTEKWAIECHRSILVGKGLADVGFEVVHIDHDSNTMTQPEMEQVLLKMYFPEVNMFADQLGEPLNEAAMIEEAYRRKNKEIGFIGYEDKEAAHN</sequence>
<proteinExistence type="predicted"/>
<accession>I9B4L9</accession>
<dbReference type="AlphaFoldDB" id="I9B4L9"/>
<name>I9B4L9_9FIRM</name>
<dbReference type="PANTHER" id="PTHR39337">
    <property type="entry name" value="BLR5642 PROTEIN"/>
    <property type="match status" value="1"/>
</dbReference>
<dbReference type="RefSeq" id="WP_007931566.1">
    <property type="nucleotide sequence ID" value="NZ_AKVJ01000010.1"/>
</dbReference>
<evidence type="ECO:0008006" key="3">
    <source>
        <dbReference type="Google" id="ProtNLM"/>
    </source>
</evidence>
<dbReference type="Pfam" id="PF04343">
    <property type="entry name" value="DUF488"/>
    <property type="match status" value="1"/>
</dbReference>